<dbReference type="InterPro" id="IPR006059">
    <property type="entry name" value="SBP"/>
</dbReference>
<dbReference type="Gene3D" id="3.40.190.10">
    <property type="entry name" value="Periplasmic binding protein-like II"/>
    <property type="match status" value="1"/>
</dbReference>
<accession>A0ABW3RVH6</accession>
<dbReference type="EMBL" id="JBHTLM010000003">
    <property type="protein sequence ID" value="MFD1175900.1"/>
    <property type="molecule type" value="Genomic_DNA"/>
</dbReference>
<name>A0ABW3RVH6_9BACL</name>
<organism evidence="2 3">
    <name type="scientific">Paenibacillus puldeungensis</name>
    <dbReference type="NCBI Taxonomy" id="696536"/>
    <lineage>
        <taxon>Bacteria</taxon>
        <taxon>Bacillati</taxon>
        <taxon>Bacillota</taxon>
        <taxon>Bacilli</taxon>
        <taxon>Bacillales</taxon>
        <taxon>Paenibacillaceae</taxon>
        <taxon>Paenibacillus</taxon>
    </lineage>
</organism>
<feature type="chain" id="PRO_5047344248" evidence="1">
    <location>
        <begin position="27"/>
        <end position="457"/>
    </location>
</feature>
<comment type="caution">
    <text evidence="2">The sequence shown here is derived from an EMBL/GenBank/DDBJ whole genome shotgun (WGS) entry which is preliminary data.</text>
</comment>
<gene>
    <name evidence="2" type="ORF">ACFQ3W_06215</name>
</gene>
<feature type="signal peptide" evidence="1">
    <location>
        <begin position="1"/>
        <end position="26"/>
    </location>
</feature>
<dbReference type="Pfam" id="PF13416">
    <property type="entry name" value="SBP_bac_8"/>
    <property type="match status" value="1"/>
</dbReference>
<dbReference type="CDD" id="cd13585">
    <property type="entry name" value="PBP2_TMBP_like"/>
    <property type="match status" value="1"/>
</dbReference>
<protein>
    <submittedName>
        <fullName evidence="2">ABC transporter substrate-binding protein</fullName>
    </submittedName>
</protein>
<dbReference type="PROSITE" id="PS51257">
    <property type="entry name" value="PROKAR_LIPOPROTEIN"/>
    <property type="match status" value="1"/>
</dbReference>
<reference evidence="3" key="1">
    <citation type="journal article" date="2019" name="Int. J. Syst. Evol. Microbiol.">
        <title>The Global Catalogue of Microorganisms (GCM) 10K type strain sequencing project: providing services to taxonomists for standard genome sequencing and annotation.</title>
        <authorList>
            <consortium name="The Broad Institute Genomics Platform"/>
            <consortium name="The Broad Institute Genome Sequencing Center for Infectious Disease"/>
            <person name="Wu L."/>
            <person name="Ma J."/>
        </authorList>
    </citation>
    <scope>NUCLEOTIDE SEQUENCE [LARGE SCALE GENOMIC DNA]</scope>
    <source>
        <strain evidence="3">CCUG 59189</strain>
    </source>
</reference>
<evidence type="ECO:0000313" key="3">
    <source>
        <dbReference type="Proteomes" id="UP001597262"/>
    </source>
</evidence>
<dbReference type="RefSeq" id="WP_379317716.1">
    <property type="nucleotide sequence ID" value="NZ_JBHTLM010000003.1"/>
</dbReference>
<dbReference type="SUPFAM" id="SSF53850">
    <property type="entry name" value="Periplasmic binding protein-like II"/>
    <property type="match status" value="1"/>
</dbReference>
<dbReference type="Proteomes" id="UP001597262">
    <property type="component" value="Unassembled WGS sequence"/>
</dbReference>
<evidence type="ECO:0000313" key="2">
    <source>
        <dbReference type="EMBL" id="MFD1175900.1"/>
    </source>
</evidence>
<sequence length="457" mass="50382">MKKARRLAGLALSAILAITVSLTACSSGGNAPESQGGNKEGKEEQVTLKFSFWGDTIEKKTVTEALKLFEEKTGIKVEPMHVPADYLTKLTTMVAGNVAPDVGYLSSGAALSWGRDGKLLNLDPLIQSDPDFKKEDYLDQVWYEIEPGNTIGMSTAVEGYGLMYNKDLLLEAGVELPPTEANKAWEWDKFVEYAKKLTLDDKGRNALDPNFNPDKIKQYGLQYDPYNMMAAVVSNGGNFLTEDGKGFGLAQPEAIDAIQKLADLMYVHHVSPTPLQTKNLPDTALQTKKVAMTVSGNWALQAFAEQNFNLGVGVLPKLKKSNTLLDGAPTVIFKSTKHPKEAWMLYKYMADPESVLPLIEGGLWMPLKKEWYTKPELINKWAAGNKAHPEGYTEAYMKQTIDNGIRTPGFEVKNLDKINALVTPALDLVWTGKESAEKALKGVEPKVQPLIQGYYGR</sequence>
<proteinExistence type="predicted"/>
<keyword evidence="1" id="KW-0732">Signal</keyword>
<dbReference type="PANTHER" id="PTHR43649:SF12">
    <property type="entry name" value="DIACETYLCHITOBIOSE BINDING PROTEIN DASA"/>
    <property type="match status" value="1"/>
</dbReference>
<dbReference type="InterPro" id="IPR050490">
    <property type="entry name" value="Bact_solute-bd_prot1"/>
</dbReference>
<keyword evidence="3" id="KW-1185">Reference proteome</keyword>
<dbReference type="PANTHER" id="PTHR43649">
    <property type="entry name" value="ARABINOSE-BINDING PROTEIN-RELATED"/>
    <property type="match status" value="1"/>
</dbReference>
<evidence type="ECO:0000256" key="1">
    <source>
        <dbReference type="SAM" id="SignalP"/>
    </source>
</evidence>